<evidence type="ECO:0000256" key="6">
    <source>
        <dbReference type="ARBA" id="ARBA00023306"/>
    </source>
</evidence>
<dbReference type="Proteomes" id="UP001610818">
    <property type="component" value="Unassembled WGS sequence"/>
</dbReference>
<protein>
    <submittedName>
        <fullName evidence="7">SsgA family sporulation/cell division regulator</fullName>
    </submittedName>
</protein>
<dbReference type="RefSeq" id="WP_397712280.1">
    <property type="nucleotide sequence ID" value="NZ_JBIRGN010000003.1"/>
</dbReference>
<gene>
    <name evidence="7" type="ORF">ACH4F9_16505</name>
</gene>
<evidence type="ECO:0000313" key="7">
    <source>
        <dbReference type="EMBL" id="MFH8546603.1"/>
    </source>
</evidence>
<dbReference type="Gene3D" id="2.30.31.20">
    <property type="entry name" value="Sporulation-specific cell division protein SsgB"/>
    <property type="match status" value="1"/>
</dbReference>
<keyword evidence="3" id="KW-0132">Cell division</keyword>
<evidence type="ECO:0000256" key="1">
    <source>
        <dbReference type="ARBA" id="ARBA00004431"/>
    </source>
</evidence>
<evidence type="ECO:0000256" key="2">
    <source>
        <dbReference type="ARBA" id="ARBA00009323"/>
    </source>
</evidence>
<keyword evidence="8" id="KW-1185">Reference proteome</keyword>
<accession>A0ABW7QPI6</accession>
<sequence length="147" mass="15861">MADKLEQPARARLITPEGRERALPVTLRYASGDPLAVQITFPSEASLDGAEVTWIFARRLLEEGLRAPAGSGDVQIWPCGRARAVLEFHASRGVALVQFDRAVLRRFLARTYAVVEAGREGEGLGLDRGLARLLGGAGCDGSPSEKY</sequence>
<evidence type="ECO:0000256" key="3">
    <source>
        <dbReference type="ARBA" id="ARBA00022618"/>
    </source>
</evidence>
<comment type="subcellular location">
    <subcellularLocation>
        <location evidence="1">Cell septum</location>
    </subcellularLocation>
</comment>
<dbReference type="EMBL" id="JBIRGQ010000003">
    <property type="protein sequence ID" value="MFH8546603.1"/>
    <property type="molecule type" value="Genomic_DNA"/>
</dbReference>
<dbReference type="Pfam" id="PF04686">
    <property type="entry name" value="SsgA"/>
    <property type="match status" value="1"/>
</dbReference>
<evidence type="ECO:0000256" key="4">
    <source>
        <dbReference type="ARBA" id="ARBA00022969"/>
    </source>
</evidence>
<evidence type="ECO:0000313" key="8">
    <source>
        <dbReference type="Proteomes" id="UP001610818"/>
    </source>
</evidence>
<proteinExistence type="inferred from homology"/>
<keyword evidence="4" id="KW-0749">Sporulation</keyword>
<comment type="similarity">
    <text evidence="2">Belongs to the SsgA family.</text>
</comment>
<reference evidence="7 8" key="1">
    <citation type="submission" date="2024-10" db="EMBL/GenBank/DDBJ databases">
        <title>The Natural Products Discovery Center: Release of the First 8490 Sequenced Strains for Exploring Actinobacteria Biosynthetic Diversity.</title>
        <authorList>
            <person name="Kalkreuter E."/>
            <person name="Kautsar S.A."/>
            <person name="Yang D."/>
            <person name="Bader C.D."/>
            <person name="Teijaro C.N."/>
            <person name="Fluegel L."/>
            <person name="Davis C.M."/>
            <person name="Simpson J.R."/>
            <person name="Lauterbach L."/>
            <person name="Steele A.D."/>
            <person name="Gui C."/>
            <person name="Meng S."/>
            <person name="Li G."/>
            <person name="Viehrig K."/>
            <person name="Ye F."/>
            <person name="Su P."/>
            <person name="Kiefer A.F."/>
            <person name="Nichols A."/>
            <person name="Cepeda A.J."/>
            <person name="Yan W."/>
            <person name="Fan B."/>
            <person name="Jiang Y."/>
            <person name="Adhikari A."/>
            <person name="Zheng C.-J."/>
            <person name="Schuster L."/>
            <person name="Cowan T.M."/>
            <person name="Smanski M.J."/>
            <person name="Chevrette M.G."/>
            <person name="De Carvalho L.P.S."/>
            <person name="Shen B."/>
        </authorList>
    </citation>
    <scope>NUCLEOTIDE SEQUENCE [LARGE SCALE GENOMIC DNA]</scope>
    <source>
        <strain evidence="7 8">NPDC017990</strain>
    </source>
</reference>
<name>A0ABW7QPI6_9ACTN</name>
<organism evidence="7 8">
    <name type="scientific">Streptomyces longisporoflavus</name>
    <dbReference type="NCBI Taxonomy" id="28044"/>
    <lineage>
        <taxon>Bacteria</taxon>
        <taxon>Bacillati</taxon>
        <taxon>Actinomycetota</taxon>
        <taxon>Actinomycetes</taxon>
        <taxon>Kitasatosporales</taxon>
        <taxon>Streptomycetaceae</taxon>
        <taxon>Streptomyces</taxon>
    </lineage>
</organism>
<dbReference type="InterPro" id="IPR006776">
    <property type="entry name" value="SsgB"/>
</dbReference>
<keyword evidence="6" id="KW-0131">Cell cycle</keyword>
<dbReference type="InterPro" id="IPR038658">
    <property type="entry name" value="SsgB_sf"/>
</dbReference>
<evidence type="ECO:0000256" key="5">
    <source>
        <dbReference type="ARBA" id="ARBA00023210"/>
    </source>
</evidence>
<comment type="caution">
    <text evidence="7">The sequence shown here is derived from an EMBL/GenBank/DDBJ whole genome shotgun (WGS) entry which is preliminary data.</text>
</comment>
<keyword evidence="5" id="KW-0717">Septation</keyword>